<gene>
    <name evidence="1" type="ORF">M6B22_15450</name>
</gene>
<evidence type="ECO:0000313" key="2">
    <source>
        <dbReference type="Proteomes" id="UP001164693"/>
    </source>
</evidence>
<dbReference type="RefSeq" id="WP_269442449.1">
    <property type="nucleotide sequence ID" value="NZ_CP097463.1"/>
</dbReference>
<dbReference type="Pfam" id="PF04977">
    <property type="entry name" value="DivIC"/>
    <property type="match status" value="1"/>
</dbReference>
<proteinExistence type="predicted"/>
<accession>A0ABY7JU87</accession>
<dbReference type="EMBL" id="CP097463">
    <property type="protein sequence ID" value="WAX55924.1"/>
    <property type="molecule type" value="Genomic_DNA"/>
</dbReference>
<keyword evidence="2" id="KW-1185">Reference proteome</keyword>
<organism evidence="1 2">
    <name type="scientific">Jatrophihabitans cynanchi</name>
    <dbReference type="NCBI Taxonomy" id="2944128"/>
    <lineage>
        <taxon>Bacteria</taxon>
        <taxon>Bacillati</taxon>
        <taxon>Actinomycetota</taxon>
        <taxon>Actinomycetes</taxon>
        <taxon>Jatrophihabitantales</taxon>
        <taxon>Jatrophihabitantaceae</taxon>
        <taxon>Jatrophihabitans</taxon>
    </lineage>
</organism>
<name>A0ABY7JU87_9ACTN</name>
<sequence>MTGRALVLGTLVVLLIVLLASPLNRYFGSRGDLDAASNQLQRDKQQLTELQKQYQQWSDPGFIQQQARKRLQYATPGDTVYVVVDRGAKSDIEKTLAHGEDPAGGDSWTSRLWTSVEQAGK</sequence>
<protein>
    <submittedName>
        <fullName evidence="1">Septum formation initiator family protein</fullName>
    </submittedName>
</protein>
<dbReference type="InterPro" id="IPR007060">
    <property type="entry name" value="FtsL/DivIC"/>
</dbReference>
<evidence type="ECO:0000313" key="1">
    <source>
        <dbReference type="EMBL" id="WAX55924.1"/>
    </source>
</evidence>
<reference evidence="1" key="1">
    <citation type="submission" date="2022-05" db="EMBL/GenBank/DDBJ databases">
        <title>Jatrophihabitans sp. SB3-54 whole genome sequence.</title>
        <authorList>
            <person name="Suh M.K."/>
            <person name="Eom M.K."/>
            <person name="Kim J.S."/>
            <person name="Kim H.S."/>
            <person name="Do H.E."/>
            <person name="Shin Y.K."/>
            <person name="Lee J.-S."/>
        </authorList>
    </citation>
    <scope>NUCLEOTIDE SEQUENCE</scope>
    <source>
        <strain evidence="1">SB3-54</strain>
    </source>
</reference>
<dbReference type="Proteomes" id="UP001164693">
    <property type="component" value="Chromosome"/>
</dbReference>